<accession>A0A842HJ60</accession>
<sequence>MNKATASVLFFVASFGSALAETQTWRFTGALNYVSSSLGSYFSVGDSLNISMDVDTSVAVYNPARLQYDQSGGQYRDAISNGSVTVDGWYDAQFESDTNLSGEIVVTNSNTDAFSGYDQVTMSFNHGISPDSVTAPDVGAYEVSSIEFNFTQDVAPFDMVLGNDATYPDANIAFPVLGESFFPNESTNTPYHFIIRFAGNGTDYIRGSLTAVPEPSDGIWLMAVAGMGALAWRRLRSERKAA</sequence>
<keyword evidence="3" id="KW-1185">Reference proteome</keyword>
<proteinExistence type="predicted"/>
<dbReference type="EMBL" id="JACHVB010000043">
    <property type="protein sequence ID" value="MBC2595537.1"/>
    <property type="molecule type" value="Genomic_DNA"/>
</dbReference>
<dbReference type="AlphaFoldDB" id="A0A842HJ60"/>
<dbReference type="RefSeq" id="WP_185676488.1">
    <property type="nucleotide sequence ID" value="NZ_JACHVB010000043.1"/>
</dbReference>
<reference evidence="2 3" key="1">
    <citation type="submission" date="2020-07" db="EMBL/GenBank/DDBJ databases">
        <authorList>
            <person name="Feng X."/>
        </authorList>
    </citation>
    <scope>NUCLEOTIDE SEQUENCE [LARGE SCALE GENOMIC DNA]</scope>
    <source>
        <strain evidence="2 3">JCM31066</strain>
    </source>
</reference>
<evidence type="ECO:0000256" key="1">
    <source>
        <dbReference type="SAM" id="SignalP"/>
    </source>
</evidence>
<evidence type="ECO:0008006" key="4">
    <source>
        <dbReference type="Google" id="ProtNLM"/>
    </source>
</evidence>
<gene>
    <name evidence="2" type="ORF">H5P28_14820</name>
</gene>
<feature type="chain" id="PRO_5032603769" description="PEP-CTERM protein-sorting domain-containing protein" evidence="1">
    <location>
        <begin position="21"/>
        <end position="242"/>
    </location>
</feature>
<evidence type="ECO:0000313" key="3">
    <source>
        <dbReference type="Proteomes" id="UP000546464"/>
    </source>
</evidence>
<protein>
    <recommendedName>
        <fullName evidence="4">PEP-CTERM protein-sorting domain-containing protein</fullName>
    </recommendedName>
</protein>
<dbReference type="Proteomes" id="UP000546464">
    <property type="component" value="Unassembled WGS sequence"/>
</dbReference>
<comment type="caution">
    <text evidence="2">The sequence shown here is derived from an EMBL/GenBank/DDBJ whole genome shotgun (WGS) entry which is preliminary data.</text>
</comment>
<name>A0A842HJ60_9BACT</name>
<organism evidence="2 3">
    <name type="scientific">Ruficoccus amylovorans</name>
    <dbReference type="NCBI Taxonomy" id="1804625"/>
    <lineage>
        <taxon>Bacteria</taxon>
        <taxon>Pseudomonadati</taxon>
        <taxon>Verrucomicrobiota</taxon>
        <taxon>Opitutia</taxon>
        <taxon>Puniceicoccales</taxon>
        <taxon>Cerasicoccaceae</taxon>
        <taxon>Ruficoccus</taxon>
    </lineage>
</organism>
<feature type="signal peptide" evidence="1">
    <location>
        <begin position="1"/>
        <end position="20"/>
    </location>
</feature>
<keyword evidence="1" id="KW-0732">Signal</keyword>
<evidence type="ECO:0000313" key="2">
    <source>
        <dbReference type="EMBL" id="MBC2595537.1"/>
    </source>
</evidence>